<dbReference type="Proteomes" id="UP000524535">
    <property type="component" value="Unassembled WGS sequence"/>
</dbReference>
<evidence type="ECO:0008006" key="3">
    <source>
        <dbReference type="Google" id="ProtNLM"/>
    </source>
</evidence>
<evidence type="ECO:0000313" key="2">
    <source>
        <dbReference type="Proteomes" id="UP000524535"/>
    </source>
</evidence>
<evidence type="ECO:0000313" key="1">
    <source>
        <dbReference type="EMBL" id="MBB4413696.1"/>
    </source>
</evidence>
<name>A0A7W6XC86_9HYPH</name>
<proteinExistence type="predicted"/>
<protein>
    <recommendedName>
        <fullName evidence="3">DUF3572 family protein</fullName>
    </recommendedName>
</protein>
<dbReference type="EMBL" id="JACIGY010000006">
    <property type="protein sequence ID" value="MBB4413696.1"/>
    <property type="molecule type" value="Genomic_DNA"/>
</dbReference>
<reference evidence="1 2" key="1">
    <citation type="submission" date="2020-08" db="EMBL/GenBank/DDBJ databases">
        <title>Genomic Encyclopedia of Type Strains, Phase IV (KMG-V): Genome sequencing to study the core and pangenomes of soil and plant-associated prokaryotes.</title>
        <authorList>
            <person name="Whitman W."/>
        </authorList>
    </citation>
    <scope>NUCLEOTIDE SEQUENCE [LARGE SCALE GENOMIC DNA]</scope>
    <source>
        <strain evidence="1 2">SEMIA 444</strain>
    </source>
</reference>
<sequence>MVDSTELSFAKTRAIWLRRGNSRTMPPKTTEQDARRVNAEETAAAVLGWMAGEPDMMQRFLALSGVSPDQIRSAISDPGFLAGMIDFVMGHEPTLLAFCEATGTKPETVIAAHHHYSGPYIGPGDF</sequence>
<organism evidence="1 2">
    <name type="scientific">Aliirhizobium cellulosilyticum</name>
    <dbReference type="NCBI Taxonomy" id="393664"/>
    <lineage>
        <taxon>Bacteria</taxon>
        <taxon>Pseudomonadati</taxon>
        <taxon>Pseudomonadota</taxon>
        <taxon>Alphaproteobacteria</taxon>
        <taxon>Hyphomicrobiales</taxon>
        <taxon>Rhizobiaceae</taxon>
        <taxon>Aliirhizobium</taxon>
    </lineage>
</organism>
<accession>A0A7W6XC86</accession>
<dbReference type="InterPro" id="IPR021955">
    <property type="entry name" value="DUF3572"/>
</dbReference>
<comment type="caution">
    <text evidence="1">The sequence shown here is derived from an EMBL/GenBank/DDBJ whole genome shotgun (WGS) entry which is preliminary data.</text>
</comment>
<dbReference type="Pfam" id="PF12096">
    <property type="entry name" value="DUF3572"/>
    <property type="match status" value="1"/>
</dbReference>
<dbReference type="AlphaFoldDB" id="A0A7W6XC86"/>
<keyword evidence="2" id="KW-1185">Reference proteome</keyword>
<gene>
    <name evidence="1" type="ORF">GGE31_004224</name>
</gene>